<reference evidence="3" key="2">
    <citation type="submission" date="2015-01" db="EMBL/GenBank/DDBJ databases">
        <title>Evolutionary Origins and Diversification of the Mycorrhizal Mutualists.</title>
        <authorList>
            <consortium name="DOE Joint Genome Institute"/>
            <consortium name="Mycorrhizal Genomics Consortium"/>
            <person name="Kohler A."/>
            <person name="Kuo A."/>
            <person name="Nagy L.G."/>
            <person name="Floudas D."/>
            <person name="Copeland A."/>
            <person name="Barry K.W."/>
            <person name="Cichocki N."/>
            <person name="Veneault-Fourrey C."/>
            <person name="LaButti K."/>
            <person name="Lindquist E.A."/>
            <person name="Lipzen A."/>
            <person name="Lundell T."/>
            <person name="Morin E."/>
            <person name="Murat C."/>
            <person name="Riley R."/>
            <person name="Ohm R."/>
            <person name="Sun H."/>
            <person name="Tunlid A."/>
            <person name="Henrissat B."/>
            <person name="Grigoriev I.V."/>
            <person name="Hibbett D.S."/>
            <person name="Martin F."/>
        </authorList>
    </citation>
    <scope>NUCLEOTIDE SEQUENCE [LARGE SCALE GENOMIC DNA]</scope>
    <source>
        <strain evidence="3">MUT 4182</strain>
    </source>
</reference>
<gene>
    <name evidence="2" type="ORF">M407DRAFT_242717</name>
</gene>
<reference evidence="2 3" key="1">
    <citation type="submission" date="2014-04" db="EMBL/GenBank/DDBJ databases">
        <authorList>
            <consortium name="DOE Joint Genome Institute"/>
            <person name="Kuo A."/>
            <person name="Girlanda M."/>
            <person name="Perotto S."/>
            <person name="Kohler A."/>
            <person name="Nagy L.G."/>
            <person name="Floudas D."/>
            <person name="Copeland A."/>
            <person name="Barry K.W."/>
            <person name="Cichocki N."/>
            <person name="Veneault-Fourrey C."/>
            <person name="LaButti K."/>
            <person name="Lindquist E.A."/>
            <person name="Lipzen A."/>
            <person name="Lundell T."/>
            <person name="Morin E."/>
            <person name="Murat C."/>
            <person name="Sun H."/>
            <person name="Tunlid A."/>
            <person name="Henrissat B."/>
            <person name="Grigoriev I.V."/>
            <person name="Hibbett D.S."/>
            <person name="Martin F."/>
            <person name="Nordberg H.P."/>
            <person name="Cantor M.N."/>
            <person name="Hua S.X."/>
        </authorList>
    </citation>
    <scope>NUCLEOTIDE SEQUENCE [LARGE SCALE GENOMIC DNA]</scope>
    <source>
        <strain evidence="2 3">MUT 4182</strain>
    </source>
</reference>
<dbReference type="EMBL" id="KN822986">
    <property type="protein sequence ID" value="KIO29111.1"/>
    <property type="molecule type" value="Genomic_DNA"/>
</dbReference>
<accession>A0A0C3QMK5</accession>
<dbReference type="Proteomes" id="UP000054248">
    <property type="component" value="Unassembled WGS sequence"/>
</dbReference>
<organism evidence="2 3">
    <name type="scientific">Tulasnella calospora MUT 4182</name>
    <dbReference type="NCBI Taxonomy" id="1051891"/>
    <lineage>
        <taxon>Eukaryota</taxon>
        <taxon>Fungi</taxon>
        <taxon>Dikarya</taxon>
        <taxon>Basidiomycota</taxon>
        <taxon>Agaricomycotina</taxon>
        <taxon>Agaricomycetes</taxon>
        <taxon>Cantharellales</taxon>
        <taxon>Tulasnellaceae</taxon>
        <taxon>Tulasnella</taxon>
    </lineage>
</organism>
<evidence type="ECO:0000313" key="2">
    <source>
        <dbReference type="EMBL" id="KIO29111.1"/>
    </source>
</evidence>
<sequence>MPPARPASSNDQRASYPGYPTSTSSPVRTPPPTDEFNPFAAAGVAAGPTPVAQQRQTNSGYYPAVVSGGPAAAVGTSATSSSGASTTRWMPPGAARPINLYDRRFS</sequence>
<dbReference type="HOGENOM" id="CLU_2225143_0_0_1"/>
<evidence type="ECO:0000256" key="1">
    <source>
        <dbReference type="SAM" id="MobiDB-lite"/>
    </source>
</evidence>
<proteinExistence type="predicted"/>
<name>A0A0C3QMK5_9AGAM</name>
<dbReference type="AlphaFoldDB" id="A0A0C3QMK5"/>
<evidence type="ECO:0000313" key="3">
    <source>
        <dbReference type="Proteomes" id="UP000054248"/>
    </source>
</evidence>
<feature type="region of interest" description="Disordered" evidence="1">
    <location>
        <begin position="72"/>
        <end position="106"/>
    </location>
</feature>
<keyword evidence="3" id="KW-1185">Reference proteome</keyword>
<feature type="region of interest" description="Disordered" evidence="1">
    <location>
        <begin position="1"/>
        <end position="36"/>
    </location>
</feature>
<protein>
    <submittedName>
        <fullName evidence="2">Uncharacterized protein</fullName>
    </submittedName>
</protein>
<feature type="compositionally biased region" description="Low complexity" evidence="1">
    <location>
        <begin position="15"/>
        <end position="27"/>
    </location>
</feature>
<feature type="compositionally biased region" description="Low complexity" evidence="1">
    <location>
        <begin position="72"/>
        <end position="87"/>
    </location>
</feature>